<evidence type="ECO:0000256" key="1">
    <source>
        <dbReference type="SAM" id="Phobius"/>
    </source>
</evidence>
<keyword evidence="2" id="KW-0378">Hydrolase</keyword>
<organism evidence="2 3">
    <name type="scientific">Rufibacter quisquiliarum</name>
    <dbReference type="NCBI Taxonomy" id="1549639"/>
    <lineage>
        <taxon>Bacteria</taxon>
        <taxon>Pseudomonadati</taxon>
        <taxon>Bacteroidota</taxon>
        <taxon>Cytophagia</taxon>
        <taxon>Cytophagales</taxon>
        <taxon>Hymenobacteraceae</taxon>
        <taxon>Rufibacter</taxon>
    </lineage>
</organism>
<dbReference type="InterPro" id="IPR021448">
    <property type="entry name" value="DUF3098"/>
</dbReference>
<evidence type="ECO:0000313" key="2">
    <source>
        <dbReference type="EMBL" id="MBA9077864.1"/>
    </source>
</evidence>
<proteinExistence type="predicted"/>
<dbReference type="GO" id="GO:0008233">
    <property type="term" value="F:peptidase activity"/>
    <property type="evidence" value="ECO:0007669"/>
    <property type="project" value="UniProtKB-KW"/>
</dbReference>
<keyword evidence="1" id="KW-1133">Transmembrane helix</keyword>
<keyword evidence="3" id="KW-1185">Reference proteome</keyword>
<feature type="transmembrane region" description="Helical" evidence="1">
    <location>
        <begin position="16"/>
        <end position="35"/>
    </location>
</feature>
<dbReference type="Proteomes" id="UP000563094">
    <property type="component" value="Unassembled WGS sequence"/>
</dbReference>
<keyword evidence="1" id="KW-0812">Transmembrane</keyword>
<dbReference type="RefSeq" id="WP_066832100.1">
    <property type="nucleotide sequence ID" value="NZ_JACJIQ010000009.1"/>
</dbReference>
<accession>A0A839GE32</accession>
<keyword evidence="2" id="KW-0645">Protease</keyword>
<dbReference type="AlphaFoldDB" id="A0A839GE32"/>
<protein>
    <submittedName>
        <fullName evidence="2">Membrane-bound ClpP family serine protease</fullName>
    </submittedName>
</protein>
<reference evidence="2 3" key="1">
    <citation type="submission" date="2020-08" db="EMBL/GenBank/DDBJ databases">
        <title>Genomic Encyclopedia of Type Strains, Phase IV (KMG-IV): sequencing the most valuable type-strain genomes for metagenomic binning, comparative biology and taxonomic classification.</title>
        <authorList>
            <person name="Goeker M."/>
        </authorList>
    </citation>
    <scope>NUCLEOTIDE SEQUENCE [LARGE SCALE GENOMIC DNA]</scope>
    <source>
        <strain evidence="2 3">DSM 29854</strain>
    </source>
</reference>
<dbReference type="EMBL" id="JACJIQ010000009">
    <property type="protein sequence ID" value="MBA9077864.1"/>
    <property type="molecule type" value="Genomic_DNA"/>
</dbReference>
<dbReference type="Pfam" id="PF11297">
    <property type="entry name" value="DUF3098"/>
    <property type="match status" value="1"/>
</dbReference>
<dbReference type="GO" id="GO:0006508">
    <property type="term" value="P:proteolysis"/>
    <property type="evidence" value="ECO:0007669"/>
    <property type="project" value="UniProtKB-KW"/>
</dbReference>
<keyword evidence="1" id="KW-0472">Membrane</keyword>
<feature type="transmembrane region" description="Helical" evidence="1">
    <location>
        <begin position="41"/>
        <end position="67"/>
    </location>
</feature>
<name>A0A839GE32_9BACT</name>
<evidence type="ECO:0000313" key="3">
    <source>
        <dbReference type="Proteomes" id="UP000563094"/>
    </source>
</evidence>
<sequence>MDTKNTNLFSFGKRNYQIMLLGLLVMAIGFIIMALDSEPYGYGFLGLTLGPLVLVVGFIIQFFAILAKPRKDA</sequence>
<comment type="caution">
    <text evidence="2">The sequence shown here is derived from an EMBL/GenBank/DDBJ whole genome shotgun (WGS) entry which is preliminary data.</text>
</comment>
<gene>
    <name evidence="2" type="ORF">FHS90_002583</name>
</gene>